<sequence>MFDTCLPRDDQQRFLFEREFYGREAMNVIAIEGMKRVERPETYKQWHIRNSRAGIKTLPLDQELMKKLRTELKVYHKDFAIDEDCHWLLMGWKGRTIYAASCWFKIR</sequence>
<evidence type="ECO:0000313" key="7">
    <source>
        <dbReference type="Proteomes" id="UP000593562"/>
    </source>
</evidence>
<keyword evidence="4" id="KW-0539">Nucleus</keyword>
<dbReference type="EMBL" id="JAAARO010000022">
    <property type="protein sequence ID" value="KAF5727376.1"/>
    <property type="molecule type" value="Genomic_DNA"/>
</dbReference>
<dbReference type="AlphaFoldDB" id="A0A7J7C0S5"/>
<evidence type="ECO:0000256" key="5">
    <source>
        <dbReference type="PROSITE-ProRule" id="PRU01191"/>
    </source>
</evidence>
<evidence type="ECO:0000256" key="4">
    <source>
        <dbReference type="ARBA" id="ARBA00023242"/>
    </source>
</evidence>
<keyword evidence="7" id="KW-1185">Reference proteome</keyword>
<dbReference type="InterPro" id="IPR005202">
    <property type="entry name" value="TF_GRAS"/>
</dbReference>
<accession>A0A7J7C0S5</accession>
<dbReference type="PANTHER" id="PTHR31636">
    <property type="entry name" value="OSJNBA0084A10.13 PROTEIN-RELATED"/>
    <property type="match status" value="1"/>
</dbReference>
<evidence type="ECO:0000256" key="1">
    <source>
        <dbReference type="ARBA" id="ARBA00004123"/>
    </source>
</evidence>
<organism evidence="6 7">
    <name type="scientific">Tripterygium wilfordii</name>
    <name type="common">Thunder God vine</name>
    <dbReference type="NCBI Taxonomy" id="458696"/>
    <lineage>
        <taxon>Eukaryota</taxon>
        <taxon>Viridiplantae</taxon>
        <taxon>Streptophyta</taxon>
        <taxon>Embryophyta</taxon>
        <taxon>Tracheophyta</taxon>
        <taxon>Spermatophyta</taxon>
        <taxon>Magnoliopsida</taxon>
        <taxon>eudicotyledons</taxon>
        <taxon>Gunneridae</taxon>
        <taxon>Pentapetalae</taxon>
        <taxon>rosids</taxon>
        <taxon>fabids</taxon>
        <taxon>Celastrales</taxon>
        <taxon>Celastraceae</taxon>
        <taxon>Tripterygium</taxon>
    </lineage>
</organism>
<dbReference type="PROSITE" id="PS50985">
    <property type="entry name" value="GRAS"/>
    <property type="match status" value="1"/>
</dbReference>
<comment type="subcellular location">
    <subcellularLocation>
        <location evidence="1">Nucleus</location>
    </subcellularLocation>
</comment>
<comment type="caution">
    <text evidence="5">Lacks conserved residue(s) required for the propagation of feature annotation.</text>
</comment>
<name>A0A7J7C0S5_TRIWF</name>
<feature type="region of interest" description="SAW" evidence="5">
    <location>
        <begin position="30"/>
        <end position="104"/>
    </location>
</feature>
<dbReference type="Pfam" id="PF03514">
    <property type="entry name" value="GRAS"/>
    <property type="match status" value="1"/>
</dbReference>
<dbReference type="InParanoid" id="A0A7J7C0S5"/>
<comment type="caution">
    <text evidence="6">The sequence shown here is derived from an EMBL/GenBank/DDBJ whole genome shotgun (WGS) entry which is preliminary data.</text>
</comment>
<evidence type="ECO:0000256" key="2">
    <source>
        <dbReference type="ARBA" id="ARBA00023015"/>
    </source>
</evidence>
<keyword evidence="3" id="KW-0804">Transcription</keyword>
<evidence type="ECO:0000256" key="3">
    <source>
        <dbReference type="ARBA" id="ARBA00023163"/>
    </source>
</evidence>
<dbReference type="Proteomes" id="UP000593562">
    <property type="component" value="Unassembled WGS sequence"/>
</dbReference>
<reference evidence="6 7" key="1">
    <citation type="journal article" date="2020" name="Nat. Commun.">
        <title>Genome of Tripterygium wilfordii and identification of cytochrome P450 involved in triptolide biosynthesis.</title>
        <authorList>
            <person name="Tu L."/>
            <person name="Su P."/>
            <person name="Zhang Z."/>
            <person name="Gao L."/>
            <person name="Wang J."/>
            <person name="Hu T."/>
            <person name="Zhou J."/>
            <person name="Zhang Y."/>
            <person name="Zhao Y."/>
            <person name="Liu Y."/>
            <person name="Song Y."/>
            <person name="Tong Y."/>
            <person name="Lu Y."/>
            <person name="Yang J."/>
            <person name="Xu C."/>
            <person name="Jia M."/>
            <person name="Peters R.J."/>
            <person name="Huang L."/>
            <person name="Gao W."/>
        </authorList>
    </citation>
    <scope>NUCLEOTIDE SEQUENCE [LARGE SCALE GENOMIC DNA]</scope>
    <source>
        <strain evidence="7">cv. XIE 37</strain>
        <tissue evidence="6">Leaf</tissue>
    </source>
</reference>
<dbReference type="GO" id="GO:0005634">
    <property type="term" value="C:nucleus"/>
    <property type="evidence" value="ECO:0007669"/>
    <property type="project" value="UniProtKB-SubCell"/>
</dbReference>
<keyword evidence="2" id="KW-0805">Transcription regulation</keyword>
<protein>
    <submittedName>
        <fullName evidence="6">Uncharacterized protein</fullName>
    </submittedName>
</protein>
<gene>
    <name evidence="6" type="ORF">HS088_TW22G01069</name>
</gene>
<comment type="similarity">
    <text evidence="5">Belongs to the GRAS family.</text>
</comment>
<evidence type="ECO:0000313" key="6">
    <source>
        <dbReference type="EMBL" id="KAF5727376.1"/>
    </source>
</evidence>
<proteinExistence type="inferred from homology"/>